<keyword evidence="2" id="KW-0547">Nucleotide-binding</keyword>
<proteinExistence type="predicted"/>
<evidence type="ECO:0000256" key="1">
    <source>
        <dbReference type="ARBA" id="ARBA00022448"/>
    </source>
</evidence>
<dbReference type="PROSITE" id="PS50893">
    <property type="entry name" value="ABC_TRANSPORTER_2"/>
    <property type="match status" value="1"/>
</dbReference>
<keyword evidence="3 5" id="KW-0067">ATP-binding</keyword>
<dbReference type="Pfam" id="PF00005">
    <property type="entry name" value="ABC_tran"/>
    <property type="match status" value="1"/>
</dbReference>
<feature type="domain" description="ABC transporter" evidence="4">
    <location>
        <begin position="1"/>
        <end position="233"/>
    </location>
</feature>
<dbReference type="PANTHER" id="PTHR42939:SF3">
    <property type="entry name" value="ABC TRANSPORTER ATP-BINDING COMPONENT"/>
    <property type="match status" value="1"/>
</dbReference>
<dbReference type="SUPFAM" id="SSF52540">
    <property type="entry name" value="P-loop containing nucleoside triphosphate hydrolases"/>
    <property type="match status" value="1"/>
</dbReference>
<sequence>MRVNKMDNRIGLVDLTKSFKNFKLNQLSFEVPKGYVTGFIGRNGSGKTTAIRSMLSLIHFEGQILENGQPISQNYDYLQNVGIVMDEPLLGQDWDMQLVNQVMSLGYQQWDMDKYYNYLKQFDIHENLKVKELSKGMKIKLMLAIALSHNADILILDEPTSGLDPQMRDEFVTLIQDFMSEENHTVLFSTHITQDLEMIADYIVYIDQGQLLKACSKDDFVEQYRVLVGSSGDIERINGEAILGRKDSLVNTEVLIESEWLEQMDASLFDVQIPSIDRVMMLYGRIK</sequence>
<dbReference type="AlphaFoldDB" id="A0A7X8C504"/>
<evidence type="ECO:0000313" key="6">
    <source>
        <dbReference type="Proteomes" id="UP000541058"/>
    </source>
</evidence>
<dbReference type="InterPro" id="IPR051782">
    <property type="entry name" value="ABC_Transporter_VariousFunc"/>
</dbReference>
<name>A0A7X8C504_9LACT</name>
<comment type="caution">
    <text evidence="5">The sequence shown here is derived from an EMBL/GenBank/DDBJ whole genome shotgun (WGS) entry which is preliminary data.</text>
</comment>
<evidence type="ECO:0000256" key="2">
    <source>
        <dbReference type="ARBA" id="ARBA00022741"/>
    </source>
</evidence>
<protein>
    <submittedName>
        <fullName evidence="5">ABC transporter ATP-binding protein</fullName>
    </submittedName>
</protein>
<evidence type="ECO:0000259" key="4">
    <source>
        <dbReference type="PROSITE" id="PS50893"/>
    </source>
</evidence>
<dbReference type="GO" id="GO:0016887">
    <property type="term" value="F:ATP hydrolysis activity"/>
    <property type="evidence" value="ECO:0007669"/>
    <property type="project" value="InterPro"/>
</dbReference>
<dbReference type="Gene3D" id="3.40.50.300">
    <property type="entry name" value="P-loop containing nucleotide triphosphate hydrolases"/>
    <property type="match status" value="1"/>
</dbReference>
<dbReference type="SMART" id="SM00382">
    <property type="entry name" value="AAA"/>
    <property type="match status" value="1"/>
</dbReference>
<dbReference type="PANTHER" id="PTHR42939">
    <property type="entry name" value="ABC TRANSPORTER ATP-BINDING PROTEIN ALBC-RELATED"/>
    <property type="match status" value="1"/>
</dbReference>
<evidence type="ECO:0000313" key="5">
    <source>
        <dbReference type="EMBL" id="NLJ18952.1"/>
    </source>
</evidence>
<dbReference type="InterPro" id="IPR003439">
    <property type="entry name" value="ABC_transporter-like_ATP-bd"/>
</dbReference>
<reference evidence="5 6" key="1">
    <citation type="journal article" date="2020" name="Biotechnol. Biofuels">
        <title>New insights from the biogas microbiome by comprehensive genome-resolved metagenomics of nearly 1600 species originating from multiple anaerobic digesters.</title>
        <authorList>
            <person name="Campanaro S."/>
            <person name="Treu L."/>
            <person name="Rodriguez-R L.M."/>
            <person name="Kovalovszki A."/>
            <person name="Ziels R.M."/>
            <person name="Maus I."/>
            <person name="Zhu X."/>
            <person name="Kougias P.G."/>
            <person name="Basile A."/>
            <person name="Luo G."/>
            <person name="Schluter A."/>
            <person name="Konstantinidis K.T."/>
            <person name="Angelidaki I."/>
        </authorList>
    </citation>
    <scope>NUCLEOTIDE SEQUENCE [LARGE SCALE GENOMIC DNA]</scope>
    <source>
        <strain evidence="5">AS23ysBPME_34</strain>
    </source>
</reference>
<accession>A0A7X8C504</accession>
<dbReference type="EMBL" id="JAAYSM010000302">
    <property type="protein sequence ID" value="NLJ18952.1"/>
    <property type="molecule type" value="Genomic_DNA"/>
</dbReference>
<keyword evidence="1" id="KW-0813">Transport</keyword>
<evidence type="ECO:0000256" key="3">
    <source>
        <dbReference type="ARBA" id="ARBA00022840"/>
    </source>
</evidence>
<organism evidence="5 6">
    <name type="scientific">Globicatella sulfidifaciens</name>
    <dbReference type="NCBI Taxonomy" id="136093"/>
    <lineage>
        <taxon>Bacteria</taxon>
        <taxon>Bacillati</taxon>
        <taxon>Bacillota</taxon>
        <taxon>Bacilli</taxon>
        <taxon>Lactobacillales</taxon>
        <taxon>Aerococcaceae</taxon>
        <taxon>Globicatella</taxon>
    </lineage>
</organism>
<dbReference type="CDD" id="cd03230">
    <property type="entry name" value="ABC_DR_subfamily_A"/>
    <property type="match status" value="1"/>
</dbReference>
<dbReference type="InterPro" id="IPR027417">
    <property type="entry name" value="P-loop_NTPase"/>
</dbReference>
<dbReference type="Proteomes" id="UP000541058">
    <property type="component" value="Unassembled WGS sequence"/>
</dbReference>
<gene>
    <name evidence="5" type="ORF">GX355_08830</name>
</gene>
<dbReference type="InterPro" id="IPR003593">
    <property type="entry name" value="AAA+_ATPase"/>
</dbReference>
<dbReference type="GO" id="GO:0005524">
    <property type="term" value="F:ATP binding"/>
    <property type="evidence" value="ECO:0007669"/>
    <property type="project" value="UniProtKB-KW"/>
</dbReference>